<protein>
    <recommendedName>
        <fullName evidence="3">Transposase InsH N-terminal domain-containing protein</fullName>
    </recommendedName>
</protein>
<name>D4YUP8_9LACO</name>
<reference evidence="1 2" key="1">
    <citation type="submission" date="2010-04" db="EMBL/GenBank/DDBJ databases">
        <authorList>
            <person name="Muzny D."/>
            <person name="Qin X."/>
            <person name="Deng J."/>
            <person name="Jiang H."/>
            <person name="Liu Y."/>
            <person name="Qu J."/>
            <person name="Song X.-Z."/>
            <person name="Zhang L."/>
            <person name="Thornton R."/>
            <person name="Coyle M."/>
            <person name="Francisco L."/>
            <person name="Jackson L."/>
            <person name="Javaid M."/>
            <person name="Korchina V."/>
            <person name="Kovar C."/>
            <person name="Mata R."/>
            <person name="Mathew T."/>
            <person name="Ngo R."/>
            <person name="Nguyen L."/>
            <person name="Nguyen N."/>
            <person name="Okwuonu G."/>
            <person name="Ongeri F."/>
            <person name="Pham C."/>
            <person name="Simmons D."/>
            <person name="Wilczek-Boney K."/>
            <person name="Hale W."/>
            <person name="Jakkamsetti A."/>
            <person name="Pham P."/>
            <person name="Ruth R."/>
            <person name="San Lucas F."/>
            <person name="Warren J."/>
            <person name="Zhang J."/>
            <person name="Zhao Z."/>
            <person name="Zhou C."/>
            <person name="Zhu D."/>
            <person name="Lee S."/>
            <person name="Bess C."/>
            <person name="Blankenburg K."/>
            <person name="Forbes L."/>
            <person name="Fu Q."/>
            <person name="Gubbala S."/>
            <person name="Hirani K."/>
            <person name="Jayaseelan J.C."/>
            <person name="Lara F."/>
            <person name="Munidasa M."/>
            <person name="Palculict T."/>
            <person name="Patil S."/>
            <person name="Pu L.-L."/>
            <person name="Saada N."/>
            <person name="Tang L."/>
            <person name="Weissenberger G."/>
            <person name="Zhu Y."/>
            <person name="Hemphill L."/>
            <person name="Shang Y."/>
            <person name="Youmans B."/>
            <person name="Ayvaz T."/>
            <person name="Ross M."/>
            <person name="Santibanez J."/>
            <person name="Aqrawi P."/>
            <person name="Gross S."/>
            <person name="Joshi V."/>
            <person name="Fowler G."/>
            <person name="Nazareth L."/>
            <person name="Reid J."/>
            <person name="Worley K."/>
            <person name="Petrosino J."/>
            <person name="Highlander S."/>
            <person name="Gibbs R."/>
        </authorList>
    </citation>
    <scope>NUCLEOTIDE SEQUENCE [LARGE SCALE GENOMIC DNA]</scope>
    <source>
        <strain evidence="1 2">DSM 11664</strain>
    </source>
</reference>
<dbReference type="AlphaFoldDB" id="D4YUP8"/>
<dbReference type="RefSeq" id="WP_006352410.1">
    <property type="nucleotide sequence ID" value="NZ_ADNY01000049.1"/>
</dbReference>
<accession>D4YUP8</accession>
<proteinExistence type="predicted"/>
<dbReference type="EMBL" id="ADNY01000049">
    <property type="protein sequence ID" value="EFG55128.1"/>
    <property type="molecule type" value="Genomic_DNA"/>
</dbReference>
<evidence type="ECO:0008006" key="3">
    <source>
        <dbReference type="Google" id="ProtNLM"/>
    </source>
</evidence>
<evidence type="ECO:0000313" key="1">
    <source>
        <dbReference type="EMBL" id="EFG55128.1"/>
    </source>
</evidence>
<gene>
    <name evidence="1" type="ORF">HMPREF0493_1259</name>
</gene>
<evidence type="ECO:0000313" key="2">
    <source>
        <dbReference type="Proteomes" id="UP000004069"/>
    </source>
</evidence>
<organism evidence="1 2">
    <name type="scientific">Lactobacillus amylolyticus DSM 11664</name>
    <dbReference type="NCBI Taxonomy" id="585524"/>
    <lineage>
        <taxon>Bacteria</taxon>
        <taxon>Bacillati</taxon>
        <taxon>Bacillota</taxon>
        <taxon>Bacilli</taxon>
        <taxon>Lactobacillales</taxon>
        <taxon>Lactobacillaceae</taxon>
        <taxon>Lactobacillus</taxon>
    </lineage>
</organism>
<comment type="caution">
    <text evidence="1">The sequence shown here is derived from an EMBL/GenBank/DDBJ whole genome shotgun (WGS) entry which is preliminary data.</text>
</comment>
<sequence>MISLIRFQLMALAEQRSISYHTTNNFRSSEHANRLIKKSFVYFVNMLQEEELIREEAIFIDGIKLKT</sequence>
<dbReference type="Proteomes" id="UP000004069">
    <property type="component" value="Unassembled WGS sequence"/>
</dbReference>
<keyword evidence="2" id="KW-1185">Reference proteome</keyword>